<keyword evidence="3" id="KW-1185">Reference proteome</keyword>
<evidence type="ECO:0000313" key="3">
    <source>
        <dbReference type="Proteomes" id="UP000327493"/>
    </source>
</evidence>
<proteinExistence type="predicted"/>
<gene>
    <name evidence="2" type="ORF">FQN60_012081</name>
</gene>
<evidence type="ECO:0000313" key="2">
    <source>
        <dbReference type="EMBL" id="KAA8594946.1"/>
    </source>
</evidence>
<sequence length="339" mass="36939">MEETDIDVGGQTDGSDDLKNSNLSVINTSNPEFEQSASSFTPEDCGAKARSLMPVFPLLGGHRMSSCLQAPGLYHDLSFRSRSGPHTIPSIPPVGSIIPALSCLLSNSFPSCITFEHLDPGRCTAVPSLAPNCSSMPPVSLHGMNYPASQLSHFPTGILKTSASPLVSSEVLRFSAKKFLREWKKRQKESVSRPGVNPSLLHLVQTTQTLSGATAAHQQRAIEYLFSLQKKCIHEDEERWYPHTCGCGRYILFGKGLFHPFSSRLHPAPLLPTTTSPSALPNQEVCTGYSCPPRPPTRPRPGCTVGEIHSRSDRNNHPGSTLHPETIPQEGYSIKDCKD</sequence>
<feature type="region of interest" description="Disordered" evidence="1">
    <location>
        <begin position="1"/>
        <end position="25"/>
    </location>
</feature>
<dbReference type="AlphaFoldDB" id="A0A5J5DNS6"/>
<comment type="caution">
    <text evidence="2">The sequence shown here is derived from an EMBL/GenBank/DDBJ whole genome shotgun (WGS) entry which is preliminary data.</text>
</comment>
<accession>A0A5J5DNS6</accession>
<feature type="region of interest" description="Disordered" evidence="1">
    <location>
        <begin position="288"/>
        <end position="339"/>
    </location>
</feature>
<reference evidence="2 3" key="1">
    <citation type="submission" date="2019-08" db="EMBL/GenBank/DDBJ databases">
        <title>A chromosome-level genome assembly, high-density linkage maps, and genome scans reveal the genomic architecture of hybrid incompatibilities underlying speciation via character displacement in darters (Percidae: Etheostominae).</title>
        <authorList>
            <person name="Moran R.L."/>
            <person name="Catchen J.M."/>
            <person name="Fuller R.C."/>
        </authorList>
    </citation>
    <scope>NUCLEOTIDE SEQUENCE [LARGE SCALE GENOMIC DNA]</scope>
    <source>
        <strain evidence="2">EspeVRDwgs_2016</strain>
        <tissue evidence="2">Muscle</tissue>
    </source>
</reference>
<evidence type="ECO:0000256" key="1">
    <source>
        <dbReference type="SAM" id="MobiDB-lite"/>
    </source>
</evidence>
<dbReference type="EMBL" id="VOFY01000002">
    <property type="protein sequence ID" value="KAA8594946.1"/>
    <property type="molecule type" value="Genomic_DNA"/>
</dbReference>
<name>A0A5J5DNS6_9PERO</name>
<organism evidence="2 3">
    <name type="scientific">Etheostoma spectabile</name>
    <name type="common">orangethroat darter</name>
    <dbReference type="NCBI Taxonomy" id="54343"/>
    <lineage>
        <taxon>Eukaryota</taxon>
        <taxon>Metazoa</taxon>
        <taxon>Chordata</taxon>
        <taxon>Craniata</taxon>
        <taxon>Vertebrata</taxon>
        <taxon>Euteleostomi</taxon>
        <taxon>Actinopterygii</taxon>
        <taxon>Neopterygii</taxon>
        <taxon>Teleostei</taxon>
        <taxon>Neoteleostei</taxon>
        <taxon>Acanthomorphata</taxon>
        <taxon>Eupercaria</taxon>
        <taxon>Perciformes</taxon>
        <taxon>Percoidei</taxon>
        <taxon>Percidae</taxon>
        <taxon>Etheostomatinae</taxon>
        <taxon>Etheostoma</taxon>
    </lineage>
</organism>
<protein>
    <submittedName>
        <fullName evidence="2">Uncharacterized protein</fullName>
    </submittedName>
</protein>
<dbReference type="Proteomes" id="UP000327493">
    <property type="component" value="Chromosome 2"/>
</dbReference>